<accession>A0A0F3IUQ3</accession>
<evidence type="ECO:0000256" key="10">
    <source>
        <dbReference type="ARBA" id="ARBA00038983"/>
    </source>
</evidence>
<comment type="subunit">
    <text evidence="13">Homotetramer.</text>
</comment>
<feature type="binding site" evidence="13">
    <location>
        <begin position="7"/>
        <end position="12"/>
    </location>
    <ligand>
        <name>NAD(+)</name>
        <dbReference type="ChEBI" id="CHEBI:57540"/>
    </ligand>
</feature>
<dbReference type="PANTHER" id="PTHR20836:SF0">
    <property type="entry name" value="4-HYDROXY-TETRAHYDRODIPICOLINATE REDUCTASE 1, CHLOROPLASTIC-RELATED"/>
    <property type="match status" value="1"/>
</dbReference>
<keyword evidence="2 13" id="KW-0963">Cytoplasm</keyword>
<dbReference type="PROSITE" id="PS01298">
    <property type="entry name" value="DAPB"/>
    <property type="match status" value="1"/>
</dbReference>
<evidence type="ECO:0000256" key="1">
    <source>
        <dbReference type="ARBA" id="ARBA00006642"/>
    </source>
</evidence>
<dbReference type="GO" id="GO:0019877">
    <property type="term" value="P:diaminopimelate biosynthetic process"/>
    <property type="evidence" value="ECO:0007669"/>
    <property type="project" value="UniProtKB-UniRule"/>
</dbReference>
<feature type="binding site" evidence="13">
    <location>
        <begin position="97"/>
        <end position="99"/>
    </location>
    <ligand>
        <name>NAD(+)</name>
        <dbReference type="ChEBI" id="CHEBI:57540"/>
    </ligand>
</feature>
<protein>
    <recommendedName>
        <fullName evidence="10 13">4-hydroxy-tetrahydrodipicolinate reductase</fullName>
        <shortName evidence="13">HTPA reductase</shortName>
        <ecNumber evidence="10 13">1.17.1.8</ecNumber>
    </recommendedName>
</protein>
<evidence type="ECO:0000256" key="9">
    <source>
        <dbReference type="ARBA" id="ARBA00037922"/>
    </source>
</evidence>
<evidence type="ECO:0000256" key="4">
    <source>
        <dbReference type="ARBA" id="ARBA00022857"/>
    </source>
</evidence>
<comment type="catalytic activity">
    <reaction evidence="12 13">
        <text>(S)-2,3,4,5-tetrahydrodipicolinate + NAD(+) + H2O = (2S,4S)-4-hydroxy-2,3,4,5-tetrahydrodipicolinate + NADH + H(+)</text>
        <dbReference type="Rhea" id="RHEA:35323"/>
        <dbReference type="ChEBI" id="CHEBI:15377"/>
        <dbReference type="ChEBI" id="CHEBI:15378"/>
        <dbReference type="ChEBI" id="CHEBI:16845"/>
        <dbReference type="ChEBI" id="CHEBI:57540"/>
        <dbReference type="ChEBI" id="CHEBI:57945"/>
        <dbReference type="ChEBI" id="CHEBI:67139"/>
        <dbReference type="EC" id="1.17.1.8"/>
    </reaction>
</comment>
<dbReference type="InterPro" id="IPR022663">
    <property type="entry name" value="DapB_C"/>
</dbReference>
<evidence type="ECO:0000256" key="12">
    <source>
        <dbReference type="ARBA" id="ARBA00049396"/>
    </source>
</evidence>
<dbReference type="InterPro" id="IPR036291">
    <property type="entry name" value="NAD(P)-bd_dom_sf"/>
</dbReference>
<feature type="binding site" evidence="13">
    <location>
        <position position="155"/>
    </location>
    <ligand>
        <name>(S)-2,3,4,5-tetrahydrodipicolinate</name>
        <dbReference type="ChEBI" id="CHEBI:16845"/>
    </ligand>
</feature>
<evidence type="ECO:0000256" key="7">
    <source>
        <dbReference type="ARBA" id="ARBA00023027"/>
    </source>
</evidence>
<feature type="active site" description="Proton donor/acceptor" evidence="13">
    <location>
        <position position="154"/>
    </location>
</feature>
<dbReference type="SUPFAM" id="SSF55347">
    <property type="entry name" value="Glyceraldehyde-3-phosphate dehydrogenase-like, C-terminal domain"/>
    <property type="match status" value="1"/>
</dbReference>
<dbReference type="InterPro" id="IPR023940">
    <property type="entry name" value="DHDPR_bac"/>
</dbReference>
<dbReference type="GO" id="GO:0005737">
    <property type="term" value="C:cytoplasm"/>
    <property type="evidence" value="ECO:0007669"/>
    <property type="project" value="UniProtKB-SubCell"/>
</dbReference>
<evidence type="ECO:0000256" key="5">
    <source>
        <dbReference type="ARBA" id="ARBA00022915"/>
    </source>
</evidence>
<comment type="caution">
    <text evidence="16">The sequence shown here is derived from an EMBL/GenBank/DDBJ whole genome shotgun (WGS) entry which is preliminary data.</text>
</comment>
<proteinExistence type="inferred from homology"/>
<dbReference type="PIRSF" id="PIRSF000161">
    <property type="entry name" value="DHPR"/>
    <property type="match status" value="1"/>
</dbReference>
<dbReference type="AlphaFoldDB" id="A0A0F3IUQ3"/>
<evidence type="ECO:0000256" key="13">
    <source>
        <dbReference type="HAMAP-Rule" id="MF_00102"/>
    </source>
</evidence>
<sequence length="267" mass="27327">MKIGIVGGGGRMGQMLIRQVARTEGVSLAGVTDRDGAAAVGQDAGLLAGLGPLGVAVTVDTNALFAAADAVIDFTSPAATPLHAGLAAQHQTALILGTTGLDEAAEEALAVAALSVPILKAPNMSLGVVLLTELVERVARSLEADWDIEIVEMHHRHKVDAPSGTALALGEAAARGRGLDLADHAIRSRDGYTGPRPVGDIGFATLRGGDVIGDHTVVFAGQGERIELTHKAQSRDIYAVGAVRAAQWCAGRAPGRYSMVDVLGLGQ</sequence>
<dbReference type="CDD" id="cd02274">
    <property type="entry name" value="DHDPR_N"/>
    <property type="match status" value="1"/>
</dbReference>
<organism evidence="16 17">
    <name type="scientific">Elstera litoralis</name>
    <dbReference type="NCBI Taxonomy" id="552518"/>
    <lineage>
        <taxon>Bacteria</taxon>
        <taxon>Pseudomonadati</taxon>
        <taxon>Pseudomonadota</taxon>
        <taxon>Alphaproteobacteria</taxon>
        <taxon>Rhodospirillales</taxon>
        <taxon>Rhodospirillaceae</taxon>
        <taxon>Elstera</taxon>
    </lineage>
</organism>
<dbReference type="EC" id="1.17.1.8" evidence="10 13"/>
<dbReference type="Pfam" id="PF05173">
    <property type="entry name" value="DapB_C"/>
    <property type="match status" value="1"/>
</dbReference>
<keyword evidence="5 13" id="KW-0220">Diaminopimelate biosynthesis</keyword>
<comment type="caution">
    <text evidence="13">Was originally thought to be a dihydrodipicolinate reductase (DHDPR), catalyzing the conversion of dihydrodipicolinate to tetrahydrodipicolinate. However, it was shown in E.coli that the substrate of the enzymatic reaction is not dihydrodipicolinate (DHDP) but in fact (2S,4S)-4-hydroxy-2,3,4,5-tetrahydrodipicolinic acid (HTPA), the product released by the DapA-catalyzed reaction.</text>
</comment>
<keyword evidence="4 13" id="KW-0521">NADP</keyword>
<comment type="catalytic activity">
    <reaction evidence="11 13">
        <text>(S)-2,3,4,5-tetrahydrodipicolinate + NADP(+) + H2O = (2S,4S)-4-hydroxy-2,3,4,5-tetrahydrodipicolinate + NADPH + H(+)</text>
        <dbReference type="Rhea" id="RHEA:35331"/>
        <dbReference type="ChEBI" id="CHEBI:15377"/>
        <dbReference type="ChEBI" id="CHEBI:15378"/>
        <dbReference type="ChEBI" id="CHEBI:16845"/>
        <dbReference type="ChEBI" id="CHEBI:57783"/>
        <dbReference type="ChEBI" id="CHEBI:58349"/>
        <dbReference type="ChEBI" id="CHEBI:67139"/>
        <dbReference type="EC" id="1.17.1.8"/>
    </reaction>
</comment>
<evidence type="ECO:0000259" key="14">
    <source>
        <dbReference type="Pfam" id="PF01113"/>
    </source>
</evidence>
<dbReference type="InterPro" id="IPR022664">
    <property type="entry name" value="DapB_N_CS"/>
</dbReference>
<dbReference type="Pfam" id="PF01113">
    <property type="entry name" value="DapB_N"/>
    <property type="match status" value="1"/>
</dbReference>
<dbReference type="GO" id="GO:0050661">
    <property type="term" value="F:NADP binding"/>
    <property type="evidence" value="ECO:0007669"/>
    <property type="project" value="UniProtKB-UniRule"/>
</dbReference>
<evidence type="ECO:0000256" key="11">
    <source>
        <dbReference type="ARBA" id="ARBA00049080"/>
    </source>
</evidence>
<dbReference type="GO" id="GO:0051287">
    <property type="term" value="F:NAD binding"/>
    <property type="evidence" value="ECO:0007669"/>
    <property type="project" value="UniProtKB-UniRule"/>
</dbReference>
<comment type="subcellular location">
    <subcellularLocation>
        <location evidence="13">Cytoplasm</location>
    </subcellularLocation>
</comment>
<evidence type="ECO:0000259" key="15">
    <source>
        <dbReference type="Pfam" id="PF05173"/>
    </source>
</evidence>
<comment type="function">
    <text evidence="13">Catalyzes the conversion of 4-hydroxy-tetrahydrodipicolinate (HTPA) to tetrahydrodipicolinate.</text>
</comment>
<dbReference type="GO" id="GO:0009089">
    <property type="term" value="P:lysine biosynthetic process via diaminopimelate"/>
    <property type="evidence" value="ECO:0007669"/>
    <property type="project" value="UniProtKB-UniRule"/>
</dbReference>
<dbReference type="PANTHER" id="PTHR20836">
    <property type="entry name" value="DIHYDRODIPICOLINATE REDUCTASE"/>
    <property type="match status" value="1"/>
</dbReference>
<feature type="active site" description="Proton donor" evidence="13">
    <location>
        <position position="158"/>
    </location>
</feature>
<feature type="binding site" evidence="13">
    <location>
        <begin position="121"/>
        <end position="124"/>
    </location>
    <ligand>
        <name>NAD(+)</name>
        <dbReference type="ChEBI" id="CHEBI:57540"/>
    </ligand>
</feature>
<dbReference type="RefSeq" id="WP_045774828.1">
    <property type="nucleotide sequence ID" value="NZ_LAJY01000090.1"/>
</dbReference>
<dbReference type="SUPFAM" id="SSF51735">
    <property type="entry name" value="NAD(P)-binding Rossmann-fold domains"/>
    <property type="match status" value="1"/>
</dbReference>
<evidence type="ECO:0000313" key="17">
    <source>
        <dbReference type="Proteomes" id="UP000033774"/>
    </source>
</evidence>
<dbReference type="Gene3D" id="3.40.50.720">
    <property type="entry name" value="NAD(P)-binding Rossmann-like Domain"/>
    <property type="match status" value="1"/>
</dbReference>
<evidence type="ECO:0000256" key="3">
    <source>
        <dbReference type="ARBA" id="ARBA00022605"/>
    </source>
</evidence>
<dbReference type="EMBL" id="LAJY01000090">
    <property type="protein sequence ID" value="KJV10475.1"/>
    <property type="molecule type" value="Genomic_DNA"/>
</dbReference>
<feature type="domain" description="Dihydrodipicolinate reductase C-terminal" evidence="15">
    <location>
        <begin position="127"/>
        <end position="263"/>
    </location>
</feature>
<feature type="binding site" evidence="13">
    <location>
        <position position="33"/>
    </location>
    <ligand>
        <name>NAD(+)</name>
        <dbReference type="ChEBI" id="CHEBI:57540"/>
    </ligand>
</feature>
<reference evidence="16 17" key="1">
    <citation type="submission" date="2015-03" db="EMBL/GenBank/DDBJ databases">
        <title>Draft genome sequence of Elstera litoralis.</title>
        <authorList>
            <person name="Rahalkar M.C."/>
            <person name="Dhakephalkar P.K."/>
            <person name="Pore S.D."/>
            <person name="Arora P."/>
            <person name="Kapse N.G."/>
            <person name="Pandit P.S."/>
        </authorList>
    </citation>
    <scope>NUCLEOTIDE SEQUENCE [LARGE SCALE GENOMIC DNA]</scope>
    <source>
        <strain evidence="16 17">Dia-1</strain>
    </source>
</reference>
<comment type="pathway">
    <text evidence="9 13">Amino-acid biosynthesis; L-lysine biosynthesis via DAP pathway; (S)-tetrahydrodipicolinate from L-aspartate: step 4/4.</text>
</comment>
<keyword evidence="7 13" id="KW-0520">NAD</keyword>
<keyword evidence="3 13" id="KW-0028">Amino-acid biosynthesis</keyword>
<dbReference type="PATRIC" id="fig|552518.3.peg.4728"/>
<dbReference type="UniPathway" id="UPA00034">
    <property type="reaction ID" value="UER00018"/>
</dbReference>
<keyword evidence="17" id="KW-1185">Reference proteome</keyword>
<evidence type="ECO:0000256" key="2">
    <source>
        <dbReference type="ARBA" id="ARBA00022490"/>
    </source>
</evidence>
<dbReference type="HAMAP" id="MF_00102">
    <property type="entry name" value="DapB"/>
    <property type="match status" value="1"/>
</dbReference>
<dbReference type="GO" id="GO:0008839">
    <property type="term" value="F:4-hydroxy-tetrahydrodipicolinate reductase"/>
    <property type="evidence" value="ECO:0007669"/>
    <property type="project" value="UniProtKB-UniRule"/>
</dbReference>
<comment type="similarity">
    <text evidence="1 13">Belongs to the DapB family.</text>
</comment>
<evidence type="ECO:0000256" key="6">
    <source>
        <dbReference type="ARBA" id="ARBA00023002"/>
    </source>
</evidence>
<keyword evidence="8 13" id="KW-0457">Lysine biosynthesis</keyword>
<evidence type="ECO:0000256" key="8">
    <source>
        <dbReference type="ARBA" id="ARBA00023154"/>
    </source>
</evidence>
<dbReference type="OrthoDB" id="9790352at2"/>
<dbReference type="NCBIfam" id="TIGR00036">
    <property type="entry name" value="dapB"/>
    <property type="match status" value="1"/>
</dbReference>
<evidence type="ECO:0000313" key="16">
    <source>
        <dbReference type="EMBL" id="KJV10475.1"/>
    </source>
</evidence>
<dbReference type="GO" id="GO:0016726">
    <property type="term" value="F:oxidoreductase activity, acting on CH or CH2 groups, NAD or NADP as acceptor"/>
    <property type="evidence" value="ECO:0007669"/>
    <property type="project" value="UniProtKB-UniRule"/>
</dbReference>
<dbReference type="Gene3D" id="3.30.360.10">
    <property type="entry name" value="Dihydrodipicolinate Reductase, domain 2"/>
    <property type="match status" value="1"/>
</dbReference>
<feature type="binding site" evidence="13">
    <location>
        <position position="34"/>
    </location>
    <ligand>
        <name>NADP(+)</name>
        <dbReference type="ChEBI" id="CHEBI:58349"/>
    </ligand>
</feature>
<gene>
    <name evidence="13" type="primary">dapB</name>
    <name evidence="16" type="ORF">VZ95_04585</name>
</gene>
<feature type="binding site" evidence="13">
    <location>
        <begin position="164"/>
        <end position="165"/>
    </location>
    <ligand>
        <name>(S)-2,3,4,5-tetrahydrodipicolinate</name>
        <dbReference type="ChEBI" id="CHEBI:16845"/>
    </ligand>
</feature>
<dbReference type="FunFam" id="3.30.360.10:FF:000004">
    <property type="entry name" value="4-hydroxy-tetrahydrodipicolinate reductase"/>
    <property type="match status" value="1"/>
</dbReference>
<dbReference type="InterPro" id="IPR000846">
    <property type="entry name" value="DapB_N"/>
</dbReference>
<keyword evidence="6 13" id="KW-0560">Oxidoreductase</keyword>
<name>A0A0F3IUQ3_9PROT</name>
<dbReference type="Proteomes" id="UP000033774">
    <property type="component" value="Unassembled WGS sequence"/>
</dbReference>
<feature type="domain" description="Dihydrodipicolinate reductase N-terminal" evidence="14">
    <location>
        <begin position="1"/>
        <end position="124"/>
    </location>
</feature>